<dbReference type="RefSeq" id="WP_003930056.1">
    <property type="nucleotide sequence ID" value="NZ_JH814688.1"/>
</dbReference>
<evidence type="ECO:0000256" key="1">
    <source>
        <dbReference type="SAM" id="SignalP"/>
    </source>
</evidence>
<reference evidence="2 3" key="1">
    <citation type="journal article" date="2012" name="J. Bacteriol.">
        <title>Complete Genome Sequence of Mycobacterium vaccae Type Strain ATCC 25954.</title>
        <authorList>
            <person name="Ho Y.S."/>
            <person name="Adroub S.A."/>
            <person name="Abadi M."/>
            <person name="Al Alwan B."/>
            <person name="Alkhateeb R."/>
            <person name="Gao G."/>
            <person name="Ragab A."/>
            <person name="Ali S."/>
            <person name="van Soolingen D."/>
            <person name="Bitter W."/>
            <person name="Pain A."/>
            <person name="Abdallah A.M."/>
        </authorList>
    </citation>
    <scope>NUCLEOTIDE SEQUENCE [LARGE SCALE GENOMIC DNA]</scope>
    <source>
        <strain evidence="2 3">ATCC 25954</strain>
    </source>
</reference>
<proteinExistence type="predicted"/>
<evidence type="ECO:0000313" key="2">
    <source>
        <dbReference type="EMBL" id="EJZ06933.1"/>
    </source>
</evidence>
<organism evidence="2 3">
    <name type="scientific">Mycolicibacterium vaccae ATCC 25954</name>
    <dbReference type="NCBI Taxonomy" id="1194972"/>
    <lineage>
        <taxon>Bacteria</taxon>
        <taxon>Bacillati</taxon>
        <taxon>Actinomycetota</taxon>
        <taxon>Actinomycetes</taxon>
        <taxon>Mycobacteriales</taxon>
        <taxon>Mycobacteriaceae</taxon>
        <taxon>Mycolicibacterium</taxon>
    </lineage>
</organism>
<protein>
    <recommendedName>
        <fullName evidence="4">Secreted protein</fullName>
    </recommendedName>
</protein>
<sequence length="170" mass="17849">MVRDRFRRLTLTASVPVLLMTAPPAWAEPPGFPDLSGYPAVDAGAYAQDSPYVGGFAFTTPDGQQCIHNTMNSRGDPSRQTLSCDGPRPDLGPGTWQVLVATDAAATAEPLYPQPDPAIPTDPATIPAPLPAMHTITEGSIECGVDDTGVTACRVGDHGFVLTPTSTQLF</sequence>
<keyword evidence="1" id="KW-0732">Signal</keyword>
<evidence type="ECO:0008006" key="4">
    <source>
        <dbReference type="Google" id="ProtNLM"/>
    </source>
</evidence>
<evidence type="ECO:0000313" key="3">
    <source>
        <dbReference type="Proteomes" id="UP000006072"/>
    </source>
</evidence>
<gene>
    <name evidence="2" type="ORF">MVAC_20393</name>
</gene>
<feature type="signal peptide" evidence="1">
    <location>
        <begin position="1"/>
        <end position="27"/>
    </location>
</feature>
<dbReference type="eggNOG" id="ENOG5031U3Y">
    <property type="taxonomic scope" value="Bacteria"/>
</dbReference>
<dbReference type="HOGENOM" id="CLU_1420067_0_0_11"/>
<dbReference type="AlphaFoldDB" id="K0UWI7"/>
<keyword evidence="3" id="KW-1185">Reference proteome</keyword>
<dbReference type="PATRIC" id="fig|1194972.3.peg.4062"/>
<dbReference type="EMBL" id="ALQA01000050">
    <property type="protein sequence ID" value="EJZ06933.1"/>
    <property type="molecule type" value="Genomic_DNA"/>
</dbReference>
<feature type="chain" id="PRO_5003839076" description="Secreted protein" evidence="1">
    <location>
        <begin position="28"/>
        <end position="170"/>
    </location>
</feature>
<comment type="caution">
    <text evidence="2">The sequence shown here is derived from an EMBL/GenBank/DDBJ whole genome shotgun (WGS) entry which is preliminary data.</text>
</comment>
<name>K0UWI7_MYCVA</name>
<accession>K0UWI7</accession>
<dbReference type="Proteomes" id="UP000006072">
    <property type="component" value="Unassembled WGS sequence"/>
</dbReference>